<dbReference type="Gene3D" id="2.130.10.10">
    <property type="entry name" value="YVTN repeat-like/Quinoprotein amine dehydrogenase"/>
    <property type="match status" value="3"/>
</dbReference>
<evidence type="ECO:0000256" key="1">
    <source>
        <dbReference type="SAM" id="MobiDB-lite"/>
    </source>
</evidence>
<dbReference type="GO" id="GO:0000462">
    <property type="term" value="P:maturation of SSU-rRNA from tricistronic rRNA transcript (SSU-rRNA, 5.8S rRNA, LSU-rRNA)"/>
    <property type="evidence" value="ECO:0007669"/>
    <property type="project" value="InterPro"/>
</dbReference>
<protein>
    <recommendedName>
        <fullName evidence="4">WD repeat-containing protein 55 homolog</fullName>
    </recommendedName>
</protein>
<name>A0A1A9W3B5_9MUSC</name>
<dbReference type="EnsemblMetazoa" id="GBRI004938-RA">
    <property type="protein sequence ID" value="GBRI004938-PA"/>
    <property type="gene ID" value="GBRI004938"/>
</dbReference>
<dbReference type="GO" id="GO:0030686">
    <property type="term" value="C:90S preribosome"/>
    <property type="evidence" value="ECO:0007669"/>
    <property type="project" value="InterPro"/>
</dbReference>
<reference evidence="3" key="1">
    <citation type="submission" date="2014-03" db="EMBL/GenBank/DDBJ databases">
        <authorList>
            <person name="Aksoy S."/>
            <person name="Warren W."/>
            <person name="Wilson R.K."/>
        </authorList>
    </citation>
    <scope>NUCLEOTIDE SEQUENCE [LARGE SCALE GENOMIC DNA]</scope>
    <source>
        <strain evidence="3">IAEA</strain>
    </source>
</reference>
<evidence type="ECO:0008006" key="4">
    <source>
        <dbReference type="Google" id="ProtNLM"/>
    </source>
</evidence>
<dbReference type="GO" id="GO:0003723">
    <property type="term" value="F:RNA binding"/>
    <property type="evidence" value="ECO:0007669"/>
    <property type="project" value="TreeGrafter"/>
</dbReference>
<dbReference type="InterPro" id="IPR015943">
    <property type="entry name" value="WD40/YVTN_repeat-like_dom_sf"/>
</dbReference>
<dbReference type="Proteomes" id="UP000091820">
    <property type="component" value="Unassembled WGS sequence"/>
</dbReference>
<dbReference type="InterPro" id="IPR036322">
    <property type="entry name" value="WD40_repeat_dom_sf"/>
</dbReference>
<reference evidence="2" key="2">
    <citation type="submission" date="2020-05" db="UniProtKB">
        <authorList>
            <consortium name="EnsemblMetazoa"/>
        </authorList>
    </citation>
    <scope>IDENTIFICATION</scope>
    <source>
        <strain evidence="2">IAEA</strain>
    </source>
</reference>
<dbReference type="InterPro" id="IPR046351">
    <property type="entry name" value="UTP4"/>
</dbReference>
<dbReference type="GO" id="GO:0034455">
    <property type="term" value="C:t-UTP complex"/>
    <property type="evidence" value="ECO:0007669"/>
    <property type="project" value="TreeGrafter"/>
</dbReference>
<dbReference type="PANTHER" id="PTHR44163:SF1">
    <property type="entry name" value="U3 SMALL NUCLEOLAR RNA-ASSOCIATED PROTEIN 4 HOMOLOG"/>
    <property type="match status" value="1"/>
</dbReference>
<dbReference type="VEuPathDB" id="VectorBase:GBRI004938"/>
<organism evidence="2 3">
    <name type="scientific">Glossina brevipalpis</name>
    <dbReference type="NCBI Taxonomy" id="37001"/>
    <lineage>
        <taxon>Eukaryota</taxon>
        <taxon>Metazoa</taxon>
        <taxon>Ecdysozoa</taxon>
        <taxon>Arthropoda</taxon>
        <taxon>Hexapoda</taxon>
        <taxon>Insecta</taxon>
        <taxon>Pterygota</taxon>
        <taxon>Neoptera</taxon>
        <taxon>Endopterygota</taxon>
        <taxon>Diptera</taxon>
        <taxon>Brachycera</taxon>
        <taxon>Muscomorpha</taxon>
        <taxon>Hippoboscoidea</taxon>
        <taxon>Glossinidae</taxon>
        <taxon>Glossina</taxon>
    </lineage>
</organism>
<dbReference type="GO" id="GO:0032040">
    <property type="term" value="C:small-subunit processome"/>
    <property type="evidence" value="ECO:0007669"/>
    <property type="project" value="TreeGrafter"/>
</dbReference>
<dbReference type="STRING" id="37001.A0A1A9W3B5"/>
<accession>A0A1A9W3B5</accession>
<evidence type="ECO:0000313" key="2">
    <source>
        <dbReference type="EnsemblMetazoa" id="GBRI004938-PA"/>
    </source>
</evidence>
<dbReference type="SMART" id="SM00320">
    <property type="entry name" value="WD40"/>
    <property type="match status" value="10"/>
</dbReference>
<evidence type="ECO:0000313" key="3">
    <source>
        <dbReference type="Proteomes" id="UP000091820"/>
    </source>
</evidence>
<dbReference type="AlphaFoldDB" id="A0A1A9W3B5"/>
<proteinExistence type="predicted"/>
<keyword evidence="3" id="KW-1185">Reference proteome</keyword>
<dbReference type="PANTHER" id="PTHR44163">
    <property type="entry name" value="U3 SMALL NUCLEOLAR RNA-ASSOCIATED PROTEIN 4 HOMOLOG"/>
    <property type="match status" value="1"/>
</dbReference>
<dbReference type="InterPro" id="IPR001680">
    <property type="entry name" value="WD40_rpt"/>
</dbReference>
<feature type="region of interest" description="Disordered" evidence="1">
    <location>
        <begin position="582"/>
        <end position="601"/>
    </location>
</feature>
<dbReference type="SUPFAM" id="SSF50978">
    <property type="entry name" value="WD40 repeat-like"/>
    <property type="match status" value="2"/>
</dbReference>
<sequence length="664" mass="74879">MAHAPCLERVIPETPGNSVECMGWCGKRLFSSGLNGEVIEWNLQTLQPRVRQHVTGNTVWCLDINRECTELAVGTDEGYINLFDISDDQLLYKRLFDKQEGRILCCSYDATSEFLVTGSVGVVRIWNCRTGHAVNKMNIGGNKYNKAEAIVWSLKVLSDFTIITGDSLGNVTVWDGRMASQTEIHQVLKADVLALAVNEDEDKLICAGVEPNIRIYAKTLIKSKEATYYRWVKFLQRRVHDHDVKALVCAKNFIYSGSVDGYLGLSSVTKTTLTNEKYGPFLKPPCVSVSSTLRLILLRYPNYLEIWRLGSPKKNSEFQDSNQRCQLLGLDKTPEKLVELKSKGEDPIVCSVLSPNGNWLCYSTLGAIRLFRFTINDGKGPCKLRRIRDLPQKFGPSTHVCFTNDSKRLLLVSRTTNQIMIFAVLDGDDELNTGSLPPLDFIELIDTAKHIKDSIKLLTVSMCGSYIVAAANDRSIAVWSIYEGKHFKHLLNLPRYNAATTALALHAELPRLVAAFADGKIFEYDLEEMCFTCSDVNHFVKQSEHACITNICLHPRNPQILIMQTEAVMFVLEKYLPQRKNEDAHFDKSPKGEQFKKSRTTSNDETKVMSLRFKQQKQNELFFLLKLQLHILDIFSISNVHVTLKGVKRERPFGGANSASEADT</sequence>